<dbReference type="HOGENOM" id="CLU_879450_0_0_11"/>
<dbReference type="InterPro" id="IPR027417">
    <property type="entry name" value="P-loop_NTPase"/>
</dbReference>
<accession>E6LYI8</accession>
<dbReference type="Pfam" id="PF13166">
    <property type="entry name" value="AAA_13"/>
    <property type="match status" value="1"/>
</dbReference>
<evidence type="ECO:0000313" key="5">
    <source>
        <dbReference type="Proteomes" id="UP000005573"/>
    </source>
</evidence>
<feature type="region of interest" description="Disordered" evidence="2">
    <location>
        <begin position="273"/>
        <end position="316"/>
    </location>
</feature>
<dbReference type="Proteomes" id="UP000005573">
    <property type="component" value="Unassembled WGS sequence"/>
</dbReference>
<feature type="compositionally biased region" description="Low complexity" evidence="2">
    <location>
        <begin position="282"/>
        <end position="294"/>
    </location>
</feature>
<name>E6LYI8_9ACTO</name>
<gene>
    <name evidence="4" type="ORF">HMPREF0388_0925</name>
</gene>
<reference evidence="4 5" key="1">
    <citation type="submission" date="2010-12" db="EMBL/GenBank/DDBJ databases">
        <authorList>
            <person name="Muzny D."/>
            <person name="Qin X."/>
            <person name="Deng J."/>
            <person name="Jiang H."/>
            <person name="Liu Y."/>
            <person name="Qu J."/>
            <person name="Song X.-Z."/>
            <person name="Zhang L."/>
            <person name="Thornton R."/>
            <person name="Coyle M."/>
            <person name="Francisco L."/>
            <person name="Jackson L."/>
            <person name="Javaid M."/>
            <person name="Korchina V."/>
            <person name="Kovar C."/>
            <person name="Mata R."/>
            <person name="Mathew T."/>
            <person name="Ngo R."/>
            <person name="Nguyen L."/>
            <person name="Nguyen N."/>
            <person name="Okwuonu G."/>
            <person name="Ongeri F."/>
            <person name="Pham C."/>
            <person name="Simmons D."/>
            <person name="Wilczek-Boney K."/>
            <person name="Hale W."/>
            <person name="Jakkamsetti A."/>
            <person name="Pham P."/>
            <person name="Ruth R."/>
            <person name="San Lucas F."/>
            <person name="Warren J."/>
            <person name="Zhang J."/>
            <person name="Zhao Z."/>
            <person name="Zhou C."/>
            <person name="Zhu D."/>
            <person name="Lee S."/>
            <person name="Bess C."/>
            <person name="Blankenburg K."/>
            <person name="Forbes L."/>
            <person name="Fu Q."/>
            <person name="Gubbala S."/>
            <person name="Hirani K."/>
            <person name="Jayaseelan J.C."/>
            <person name="Lara F."/>
            <person name="Munidasa M."/>
            <person name="Palculict T."/>
            <person name="Patil S."/>
            <person name="Pu L.-L."/>
            <person name="Saada N."/>
            <person name="Tang L."/>
            <person name="Weissenberger G."/>
            <person name="Zhu Y."/>
            <person name="Hemphill L."/>
            <person name="Shang Y."/>
            <person name="Youmans B."/>
            <person name="Ayvaz T."/>
            <person name="Ross M."/>
            <person name="Santibanez J."/>
            <person name="Aqrawi P."/>
            <person name="Gross S."/>
            <person name="Joshi V."/>
            <person name="Fowler G."/>
            <person name="Nazareth L."/>
            <person name="Reid J."/>
            <person name="Worley K."/>
            <person name="Petrosino J."/>
            <person name="Highlander S."/>
            <person name="Gibbs R."/>
        </authorList>
    </citation>
    <scope>NUCLEOTIDE SEQUENCE [LARGE SCALE GENOMIC DNA]</scope>
    <source>
        <strain evidence="4 5">ATCC 51333</strain>
    </source>
</reference>
<protein>
    <recommendedName>
        <fullName evidence="3">Protein CR006 P-loop domain-containing protein</fullName>
    </recommendedName>
</protein>
<comment type="caution">
    <text evidence="4">The sequence shown here is derived from an EMBL/GenBank/DDBJ whole genome shotgun (WGS) entry which is preliminary data.</text>
</comment>
<keyword evidence="1" id="KW-0175">Coiled coil</keyword>
<organism evidence="4 5">
    <name type="scientific">Mobiluncus curtisii ATCC 51333</name>
    <dbReference type="NCBI Taxonomy" id="887326"/>
    <lineage>
        <taxon>Bacteria</taxon>
        <taxon>Bacillati</taxon>
        <taxon>Actinomycetota</taxon>
        <taxon>Actinomycetes</taxon>
        <taxon>Actinomycetales</taxon>
        <taxon>Actinomycetaceae</taxon>
        <taxon>Mobiluncus</taxon>
    </lineage>
</organism>
<evidence type="ECO:0000256" key="1">
    <source>
        <dbReference type="SAM" id="Coils"/>
    </source>
</evidence>
<evidence type="ECO:0000256" key="2">
    <source>
        <dbReference type="SAM" id="MobiDB-lite"/>
    </source>
</evidence>
<dbReference type="InterPro" id="IPR026866">
    <property type="entry name" value="CR006_AAA"/>
</dbReference>
<proteinExistence type="predicted"/>
<evidence type="ECO:0000313" key="4">
    <source>
        <dbReference type="EMBL" id="EFU80231.1"/>
    </source>
</evidence>
<sequence>MVKGSDSQTAREFAAQWAGKGYEKGECQKFWTLLLHDVLGYERMDSVLFEHRVSGGGFIDVWIRDACVMVEQKSLGVDLDAKIQQPATIVTLEPVRPVVEEINRLIAQANTQIDQRNTVASNQRSQKQLCTQQVWEHLAFDLGDTLNAYHSEKTSLESQIDDLKKEEAAADQRVRELEQEIKDLTKQTVNTAQTMTTINKLLHDSGFEGFKLREKPSTPNVYEVIRANGEIADRLSEGERNFITFLYFYFQLQGSLTNTGEIKNKIVIIDDPSPPWTQERYSSSQRSYANSSTSPSTTGAHPPAPADAITSNRSSS</sequence>
<dbReference type="EMBL" id="AEPY01000007">
    <property type="protein sequence ID" value="EFU80231.1"/>
    <property type="molecule type" value="Genomic_DNA"/>
</dbReference>
<feature type="coiled-coil region" evidence="1">
    <location>
        <begin position="146"/>
        <end position="194"/>
    </location>
</feature>
<dbReference type="AlphaFoldDB" id="E6LYI8"/>
<feature type="domain" description="Protein CR006 P-loop" evidence="3">
    <location>
        <begin position="78"/>
        <end position="272"/>
    </location>
</feature>
<dbReference type="Gene3D" id="3.40.50.300">
    <property type="entry name" value="P-loop containing nucleotide triphosphate hydrolases"/>
    <property type="match status" value="1"/>
</dbReference>
<evidence type="ECO:0000259" key="3">
    <source>
        <dbReference type="Pfam" id="PF13166"/>
    </source>
</evidence>